<evidence type="ECO:0000259" key="2">
    <source>
        <dbReference type="SMART" id="SM00331"/>
    </source>
</evidence>
<dbReference type="Proteomes" id="UP000319771">
    <property type="component" value="Unassembled WGS sequence"/>
</dbReference>
<dbReference type="EMBL" id="VBPB01000128">
    <property type="protein sequence ID" value="TMQ71989.1"/>
    <property type="molecule type" value="Genomic_DNA"/>
</dbReference>
<keyword evidence="1" id="KW-0378">Hydrolase</keyword>
<comment type="caution">
    <text evidence="3">The sequence shown here is derived from an EMBL/GenBank/DDBJ whole genome shotgun (WGS) entry which is preliminary data.</text>
</comment>
<evidence type="ECO:0000313" key="4">
    <source>
        <dbReference type="Proteomes" id="UP000319771"/>
    </source>
</evidence>
<dbReference type="PANTHER" id="PTHR43156">
    <property type="entry name" value="STAGE II SPORULATION PROTEIN E-RELATED"/>
    <property type="match status" value="1"/>
</dbReference>
<evidence type="ECO:0000256" key="1">
    <source>
        <dbReference type="ARBA" id="ARBA00022801"/>
    </source>
</evidence>
<dbReference type="PANTHER" id="PTHR43156:SF2">
    <property type="entry name" value="STAGE II SPORULATION PROTEIN E"/>
    <property type="match status" value="1"/>
</dbReference>
<dbReference type="AlphaFoldDB" id="A0A538U8F8"/>
<dbReference type="InterPro" id="IPR001932">
    <property type="entry name" value="PPM-type_phosphatase-like_dom"/>
</dbReference>
<feature type="domain" description="PPM-type phosphatase" evidence="2">
    <location>
        <begin position="1"/>
        <end position="207"/>
    </location>
</feature>
<dbReference type="SMART" id="SM00331">
    <property type="entry name" value="PP2C_SIG"/>
    <property type="match status" value="1"/>
</dbReference>
<reference evidence="3 4" key="1">
    <citation type="journal article" date="2019" name="Nat. Microbiol.">
        <title>Mediterranean grassland soil C-N compound turnover is dependent on rainfall and depth, and is mediated by genomically divergent microorganisms.</title>
        <authorList>
            <person name="Diamond S."/>
            <person name="Andeer P.F."/>
            <person name="Li Z."/>
            <person name="Crits-Christoph A."/>
            <person name="Burstein D."/>
            <person name="Anantharaman K."/>
            <person name="Lane K.R."/>
            <person name="Thomas B.C."/>
            <person name="Pan C."/>
            <person name="Northen T.R."/>
            <person name="Banfield J.F."/>
        </authorList>
    </citation>
    <scope>NUCLEOTIDE SEQUENCE [LARGE SCALE GENOMIC DNA]</scope>
    <source>
        <strain evidence="3">WS_11</strain>
    </source>
</reference>
<dbReference type="InterPro" id="IPR036457">
    <property type="entry name" value="PPM-type-like_dom_sf"/>
</dbReference>
<sequence>MEACNEVGGDLYDFHVRPDGRLVFLVGDVTGKGMGAALLMSSFLASARVLYDSCADPADLSRRLGAMLHRTTDRRRFVTGVVGCLDTATGRLDYVNAGHPPPLLARGGGLRELESGGPPFGVLPEFPYTTLSTVIEPGETFALFTDGIPEAQKGEAMFDDAGVRAAVLEESGAADLATMRERLLARVDEFLAGSPRTDDITLLLMRRK</sequence>
<proteinExistence type="predicted"/>
<dbReference type="SUPFAM" id="SSF81606">
    <property type="entry name" value="PP2C-like"/>
    <property type="match status" value="1"/>
</dbReference>
<gene>
    <name evidence="3" type="ORF">E6K81_08750</name>
</gene>
<organism evidence="3 4">
    <name type="scientific">Eiseniibacteriota bacterium</name>
    <dbReference type="NCBI Taxonomy" id="2212470"/>
    <lineage>
        <taxon>Bacteria</taxon>
        <taxon>Candidatus Eiseniibacteriota</taxon>
    </lineage>
</organism>
<dbReference type="Gene3D" id="3.60.40.10">
    <property type="entry name" value="PPM-type phosphatase domain"/>
    <property type="match status" value="1"/>
</dbReference>
<accession>A0A538U8F8</accession>
<dbReference type="InterPro" id="IPR052016">
    <property type="entry name" value="Bact_Sigma-Reg"/>
</dbReference>
<protein>
    <recommendedName>
        <fullName evidence="2">PPM-type phosphatase domain-containing protein</fullName>
    </recommendedName>
</protein>
<dbReference type="GO" id="GO:0016791">
    <property type="term" value="F:phosphatase activity"/>
    <property type="evidence" value="ECO:0007669"/>
    <property type="project" value="TreeGrafter"/>
</dbReference>
<evidence type="ECO:0000313" key="3">
    <source>
        <dbReference type="EMBL" id="TMQ71989.1"/>
    </source>
</evidence>
<dbReference type="Pfam" id="PF07228">
    <property type="entry name" value="SpoIIE"/>
    <property type="match status" value="1"/>
</dbReference>
<name>A0A538U8F8_UNCEI</name>